<dbReference type="EMBL" id="AZAJ01000001">
    <property type="protein sequence ID" value="ETA68733.1"/>
    <property type="molecule type" value="Genomic_DNA"/>
</dbReference>
<proteinExistence type="predicted"/>
<comment type="caution">
    <text evidence="2">The sequence shown here is derived from an EMBL/GenBank/DDBJ whole genome shotgun (WGS) entry which is preliminary data.</text>
</comment>
<feature type="transmembrane region" description="Helical" evidence="1">
    <location>
        <begin position="20"/>
        <end position="44"/>
    </location>
</feature>
<keyword evidence="1" id="KW-1133">Transmembrane helix</keyword>
<evidence type="ECO:0000313" key="3">
    <source>
        <dbReference type="Proteomes" id="UP000019483"/>
    </source>
</evidence>
<evidence type="ECO:0000313" key="2">
    <source>
        <dbReference type="EMBL" id="ETA68733.1"/>
    </source>
</evidence>
<keyword evidence="1" id="KW-0812">Transmembrane</keyword>
<protein>
    <submittedName>
        <fullName evidence="2">Uncharacterized protein</fullName>
    </submittedName>
</protein>
<accession>W9DSF5</accession>
<organism evidence="2 3">
    <name type="scientific">Methanolobus tindarius DSM 2278</name>
    <dbReference type="NCBI Taxonomy" id="1090322"/>
    <lineage>
        <taxon>Archaea</taxon>
        <taxon>Methanobacteriati</taxon>
        <taxon>Methanobacteriota</taxon>
        <taxon>Stenosarchaea group</taxon>
        <taxon>Methanomicrobia</taxon>
        <taxon>Methanosarcinales</taxon>
        <taxon>Methanosarcinaceae</taxon>
        <taxon>Methanolobus</taxon>
    </lineage>
</organism>
<feature type="transmembrane region" description="Helical" evidence="1">
    <location>
        <begin position="64"/>
        <end position="89"/>
    </location>
</feature>
<sequence length="99" mass="11532">MSNIYSVNLHHLLNPTKEKLYSFVILFLGLSLPKILNLFITIFVSRTFGPEKYVEYLMFKANNVPLILVTIIMYIVWVYLLITIIVNICEKCSCEKLSK</sequence>
<evidence type="ECO:0000256" key="1">
    <source>
        <dbReference type="SAM" id="Phobius"/>
    </source>
</evidence>
<dbReference type="Proteomes" id="UP000019483">
    <property type="component" value="Unassembled WGS sequence"/>
</dbReference>
<dbReference type="AlphaFoldDB" id="W9DSF5"/>
<gene>
    <name evidence="2" type="ORF">MettiDRAFT_2212</name>
</gene>
<keyword evidence="1" id="KW-0472">Membrane</keyword>
<keyword evidence="3" id="KW-1185">Reference proteome</keyword>
<name>W9DSF5_METTI</name>
<reference evidence="2 3" key="1">
    <citation type="submission" date="2013-08" db="EMBL/GenBank/DDBJ databases">
        <authorList>
            <consortium name="DOE Joint Genome Institute"/>
            <person name="Eisen J."/>
            <person name="Huntemann M."/>
            <person name="Han J."/>
            <person name="Chen A."/>
            <person name="Kyrpides N."/>
            <person name="Mavromatis K."/>
            <person name="Markowitz V."/>
            <person name="Palaniappan K."/>
            <person name="Ivanova N."/>
            <person name="Schaumberg A."/>
            <person name="Pati A."/>
            <person name="Liolios K."/>
            <person name="Nordberg H.P."/>
            <person name="Cantor M.N."/>
            <person name="Hua S.X."/>
            <person name="Woyke T."/>
        </authorList>
    </citation>
    <scope>NUCLEOTIDE SEQUENCE [LARGE SCALE GENOMIC DNA]</scope>
    <source>
        <strain evidence="2 3">DSM 2278</strain>
    </source>
</reference>